<keyword evidence="1 5" id="KW-0808">Transferase</keyword>
<evidence type="ECO:0000259" key="4">
    <source>
        <dbReference type="Pfam" id="PF01923"/>
    </source>
</evidence>
<evidence type="ECO:0000256" key="3">
    <source>
        <dbReference type="ARBA" id="ARBA00022840"/>
    </source>
</evidence>
<dbReference type="EMBL" id="QGTS01000002">
    <property type="protein sequence ID" value="PWW11576.1"/>
    <property type="molecule type" value="Genomic_DNA"/>
</dbReference>
<keyword evidence="2" id="KW-0547">Nucleotide-binding</keyword>
<gene>
    <name evidence="5" type="ORF">DES37_102183</name>
</gene>
<feature type="domain" description="Cobalamin adenosyltransferase-like" evidence="4">
    <location>
        <begin position="3"/>
        <end position="165"/>
    </location>
</feature>
<dbReference type="Gene3D" id="3.30.450.150">
    <property type="entry name" value="Haem-degrading domain"/>
    <property type="match status" value="1"/>
</dbReference>
<keyword evidence="6" id="KW-1185">Reference proteome</keyword>
<dbReference type="PANTHER" id="PTHR12213">
    <property type="entry name" value="CORRINOID ADENOSYLTRANSFERASE"/>
    <property type="match status" value="1"/>
</dbReference>
<dbReference type="InterPro" id="IPR029499">
    <property type="entry name" value="PduO-typ"/>
</dbReference>
<dbReference type="RefSeq" id="WP_110024878.1">
    <property type="nucleotide sequence ID" value="NZ_QGTS01000002.1"/>
</dbReference>
<dbReference type="InterPro" id="IPR038084">
    <property type="entry name" value="PduO/GlcC-like_sf"/>
</dbReference>
<dbReference type="InterPro" id="IPR009221">
    <property type="entry name" value="PduO"/>
</dbReference>
<sequence length="350" mass="37298">MAIYTRTGDHGDTALYTGQRVSKSHPRVEAYGTLDELNAALSLCWCATVREENKAQLTRFQQHLFWLSAELASEASDPVAGRRYISSEDISEMEHTIDRCMAAVPVIKNFVLPGRCEAASRLHIARTLARRAERRMVVLAGSVPVRQVAMQYINRLSDCLYALARDEDHLAVINQVTQTILQRYQQALATSATEGTPATAPAQCPAPGTLAFGVIHQMACAAMGAAKEAGVPVVFSLVDAHGNLLLTWRMPGALLVSCELAPKKAWSAVALKAPTHTLGTATQPGGPLYELASSMAGKVVTFGGGYPLWQAGTLLGGLGISGGTVEQDMAIARAALACAHFSDKTAPGQQ</sequence>
<organism evidence="5 6">
    <name type="scientific">Mangrovibacter plantisponsor</name>
    <dbReference type="NCBI Taxonomy" id="451513"/>
    <lineage>
        <taxon>Bacteria</taxon>
        <taxon>Pseudomonadati</taxon>
        <taxon>Pseudomonadota</taxon>
        <taxon>Gammaproteobacteria</taxon>
        <taxon>Enterobacterales</taxon>
        <taxon>Enterobacteriaceae</taxon>
        <taxon>Mangrovibacter</taxon>
    </lineage>
</organism>
<dbReference type="PANTHER" id="PTHR12213:SF0">
    <property type="entry name" value="CORRINOID ADENOSYLTRANSFERASE MMAB"/>
    <property type="match status" value="1"/>
</dbReference>
<dbReference type="InterPro" id="IPR016030">
    <property type="entry name" value="CblAdoTrfase-like"/>
</dbReference>
<accession>A0A317QAG1</accession>
<keyword evidence="3" id="KW-0067">ATP-binding</keyword>
<dbReference type="AlphaFoldDB" id="A0A317QAG1"/>
<dbReference type="InterPro" id="IPR005624">
    <property type="entry name" value="PduO/GlcC-like"/>
</dbReference>
<protein>
    <submittedName>
        <fullName evidence="5">ATP:cob(I)alamin adenosyltransferase</fullName>
    </submittedName>
</protein>
<dbReference type="Pfam" id="PF03928">
    <property type="entry name" value="HbpS-like"/>
    <property type="match status" value="1"/>
</dbReference>
<dbReference type="PIRSF" id="PIRSF036411">
    <property type="entry name" value="ATR_PduO"/>
    <property type="match status" value="1"/>
</dbReference>
<reference evidence="5 6" key="1">
    <citation type="submission" date="2018-05" db="EMBL/GenBank/DDBJ databases">
        <title>Genomic Encyclopedia of Type Strains, Phase IV (KMG-IV): sequencing the most valuable type-strain genomes for metagenomic binning, comparative biology and taxonomic classification.</title>
        <authorList>
            <person name="Goeker M."/>
        </authorList>
    </citation>
    <scope>NUCLEOTIDE SEQUENCE [LARGE SCALE GENOMIC DNA]</scope>
    <source>
        <strain evidence="5 6">DSM 19579</strain>
    </source>
</reference>
<evidence type="ECO:0000313" key="5">
    <source>
        <dbReference type="EMBL" id="PWW11576.1"/>
    </source>
</evidence>
<evidence type="ECO:0000313" key="6">
    <source>
        <dbReference type="Proteomes" id="UP000246744"/>
    </source>
</evidence>
<dbReference type="Gene3D" id="1.20.1200.10">
    <property type="entry name" value="Cobalamin adenosyltransferase-like"/>
    <property type="match status" value="1"/>
</dbReference>
<dbReference type="GO" id="GO:0005524">
    <property type="term" value="F:ATP binding"/>
    <property type="evidence" value="ECO:0007669"/>
    <property type="project" value="UniProtKB-KW"/>
</dbReference>
<evidence type="ECO:0000256" key="1">
    <source>
        <dbReference type="ARBA" id="ARBA00022679"/>
    </source>
</evidence>
<proteinExistence type="predicted"/>
<dbReference type="GO" id="GO:0008817">
    <property type="term" value="F:corrinoid adenosyltransferase activity"/>
    <property type="evidence" value="ECO:0007669"/>
    <property type="project" value="TreeGrafter"/>
</dbReference>
<dbReference type="NCBIfam" id="TIGR00636">
    <property type="entry name" value="PduO_Nterm"/>
    <property type="match status" value="1"/>
</dbReference>
<comment type="caution">
    <text evidence="5">The sequence shown here is derived from an EMBL/GenBank/DDBJ whole genome shotgun (WGS) entry which is preliminary data.</text>
</comment>
<name>A0A317QAG1_9ENTR</name>
<dbReference type="SUPFAM" id="SSF143744">
    <property type="entry name" value="GlcG-like"/>
    <property type="match status" value="1"/>
</dbReference>
<dbReference type="Pfam" id="PF01923">
    <property type="entry name" value="Cob_adeno_trans"/>
    <property type="match status" value="1"/>
</dbReference>
<dbReference type="Proteomes" id="UP000246744">
    <property type="component" value="Unassembled WGS sequence"/>
</dbReference>
<dbReference type="InterPro" id="IPR036451">
    <property type="entry name" value="CblAdoTrfase-like_sf"/>
</dbReference>
<evidence type="ECO:0000256" key="2">
    <source>
        <dbReference type="ARBA" id="ARBA00022741"/>
    </source>
</evidence>
<dbReference type="SUPFAM" id="SSF89028">
    <property type="entry name" value="Cobalamin adenosyltransferase-like"/>
    <property type="match status" value="1"/>
</dbReference>
<dbReference type="OrthoDB" id="9778896at2"/>